<dbReference type="HOGENOM" id="CLU_021786_3_2_11"/>
<evidence type="ECO:0000313" key="4">
    <source>
        <dbReference type="Proteomes" id="UP000005442"/>
    </source>
</evidence>
<gene>
    <name evidence="3" type="ordered locus">MycrhN_2352</name>
</gene>
<dbReference type="Proteomes" id="UP000005442">
    <property type="component" value="Chromosome"/>
</dbReference>
<feature type="domain" description="HNH nuclease" evidence="2">
    <location>
        <begin position="339"/>
        <end position="390"/>
    </location>
</feature>
<proteinExistence type="predicted"/>
<feature type="region of interest" description="Disordered" evidence="1">
    <location>
        <begin position="457"/>
        <end position="476"/>
    </location>
</feature>
<evidence type="ECO:0000259" key="2">
    <source>
        <dbReference type="SMART" id="SM00507"/>
    </source>
</evidence>
<keyword evidence="4" id="KW-1185">Reference proteome</keyword>
<dbReference type="Pfam" id="PF02720">
    <property type="entry name" value="DUF222"/>
    <property type="match status" value="1"/>
</dbReference>
<dbReference type="AlphaFoldDB" id="G8RU98"/>
<dbReference type="CDD" id="cd00085">
    <property type="entry name" value="HNHc"/>
    <property type="match status" value="1"/>
</dbReference>
<dbReference type="InterPro" id="IPR003870">
    <property type="entry name" value="DUF222"/>
</dbReference>
<dbReference type="KEGG" id="mrh:MycrhN_2352"/>
<dbReference type="STRING" id="710685.MycrhN_2352"/>
<feature type="compositionally biased region" description="Pro residues" evidence="1">
    <location>
        <begin position="507"/>
        <end position="519"/>
    </location>
</feature>
<dbReference type="PATRIC" id="fig|710685.3.peg.2352"/>
<organism evidence="3 4">
    <name type="scientific">Mycolicibacterium rhodesiae (strain NBB3)</name>
    <name type="common">Mycobacterium rhodesiae</name>
    <dbReference type="NCBI Taxonomy" id="710685"/>
    <lineage>
        <taxon>Bacteria</taxon>
        <taxon>Bacillati</taxon>
        <taxon>Actinomycetota</taxon>
        <taxon>Actinomycetes</taxon>
        <taxon>Mycobacteriales</taxon>
        <taxon>Mycobacteriaceae</taxon>
        <taxon>Mycolicibacterium</taxon>
    </lineage>
</organism>
<feature type="region of interest" description="Disordered" evidence="1">
    <location>
        <begin position="481"/>
        <end position="519"/>
    </location>
</feature>
<protein>
    <recommendedName>
        <fullName evidence="2">HNH nuclease domain-containing protein</fullName>
    </recommendedName>
</protein>
<sequence length="519" mass="56961">MGAWARVENAACAQRLFACADELERMLAADGSDNRDQWCLDNWGAVAASIAAAQQVSLGVASHQLLIADALRRRLPRVAEVFAAGAISYRLVSAVVARTRLITDREAMAKVDIEIAARVQAWGTLSADKTATEIDYWVDRYDPAAVRRTEFSVRDCHVDVRDPEDGSGTAWVEGKLVITDADALDQRLDAMARGVCEGDPRTHEQRRAAALGALGHGVDRLVCGCENPDCAAAATQPSAVVVHVITHEESLSDDTPAQLDGADPPHPVDKPLGEMTIREALTPTPWTPVLAVTPPAFVLGRGMLPAPLLAAKIAGTAKIVPIRHPGNTAPEPRYIPSAVLATFIRCRDMTCRFPGCDEPAQRCDLDHTIAYPAGPTQASNLKCLCRQHHLLKTFWGWRDEQHPDGTVVWTCPQGQTYTTYPGSRLLFPTLCRPTAPVTVRVTPDPDTTNRTLAMPRRTTTRAHNRSQAINDERRHNEHTIQTEAEAHRQKQRENAENNWEDAYFPFHPRPPSGDDPPPF</sequence>
<accession>G8RU98</accession>
<dbReference type="SMART" id="SM00507">
    <property type="entry name" value="HNHc"/>
    <property type="match status" value="1"/>
</dbReference>
<feature type="compositionally biased region" description="Basic and acidic residues" evidence="1">
    <location>
        <begin position="481"/>
        <end position="495"/>
    </location>
</feature>
<name>G8RU98_MYCRN</name>
<evidence type="ECO:0000256" key="1">
    <source>
        <dbReference type="SAM" id="MobiDB-lite"/>
    </source>
</evidence>
<evidence type="ECO:0000313" key="3">
    <source>
        <dbReference type="EMBL" id="AEV72941.1"/>
    </source>
</evidence>
<reference evidence="3 4" key="1">
    <citation type="submission" date="2011-12" db="EMBL/GenBank/DDBJ databases">
        <title>Complete sequence of Mycobacterium rhodesiae NBB3.</title>
        <authorList>
            <consortium name="US DOE Joint Genome Institute"/>
            <person name="Lucas S."/>
            <person name="Han J."/>
            <person name="Lapidus A."/>
            <person name="Cheng J.-F."/>
            <person name="Goodwin L."/>
            <person name="Pitluck S."/>
            <person name="Peters L."/>
            <person name="Mikhailova N."/>
            <person name="Gu W."/>
            <person name="Detter J.C."/>
            <person name="Han C."/>
            <person name="Tapia R."/>
            <person name="Land M."/>
            <person name="Hauser L."/>
            <person name="Kyrpides N."/>
            <person name="Ivanova N."/>
            <person name="Pagani I."/>
            <person name="Mattes T."/>
            <person name="Holmes A."/>
            <person name="Rutledge P."/>
            <person name="Paulsen I."/>
            <person name="Coleman N."/>
            <person name="Woyke T."/>
        </authorList>
    </citation>
    <scope>NUCLEOTIDE SEQUENCE [LARGE SCALE GENOMIC DNA]</scope>
    <source>
        <strain evidence="3 4">NBB3</strain>
    </source>
</reference>
<dbReference type="EMBL" id="CP003169">
    <property type="protein sequence ID" value="AEV72941.1"/>
    <property type="molecule type" value="Genomic_DNA"/>
</dbReference>
<dbReference type="eggNOG" id="COG1403">
    <property type="taxonomic scope" value="Bacteria"/>
</dbReference>
<dbReference type="InterPro" id="IPR003615">
    <property type="entry name" value="HNH_nuc"/>
</dbReference>